<name>A0A4S4CA43_9BACL</name>
<protein>
    <submittedName>
        <fullName evidence="1">Uncharacterized protein</fullName>
    </submittedName>
</protein>
<sequence length="337" mass="36757">MQEDDGGIVVALERGGRIIGVYPDPDGDNLLWVSPSLGAAESELSPSWNVGGERTWLSPELEFNLRDLNKPDSYIVQPDIDPGRYRQSVPESGRRSVRWTNEGAANAYRSGDRRDFRLTKRCRLVSDPLAAAGLSSDIPGYSFVGYEMETSIRHLSRSAGGVVSLWTIVQVPDGGVALAPTYGAVRPKDFFADTGEHRLSVEPGGVRFRIVADEAHKISLKFAQTTGRFGYCRRGSDGLSRLLIRQIAVRPSFAYLDAPLREPEDTGHCVQLYSDDGALGAFGELEHHSHAYGSASDGEQAPDVCQMWGYSGPEAAMERIAARLLGMSIEQLPGEEA</sequence>
<gene>
    <name evidence="1" type="ORF">E6C55_01270</name>
</gene>
<proteinExistence type="predicted"/>
<dbReference type="InterPro" id="IPR046713">
    <property type="entry name" value="DUF6786"/>
</dbReference>
<dbReference type="EMBL" id="SSOB01000001">
    <property type="protein sequence ID" value="THF84637.1"/>
    <property type="molecule type" value="Genomic_DNA"/>
</dbReference>
<evidence type="ECO:0000313" key="2">
    <source>
        <dbReference type="Proteomes" id="UP000310636"/>
    </source>
</evidence>
<dbReference type="OrthoDB" id="2606406at2"/>
<reference evidence="1 2" key="1">
    <citation type="submission" date="2019-04" db="EMBL/GenBank/DDBJ databases">
        <title>Cohnella sp. nov. isolated from preserved vegetables.</title>
        <authorList>
            <person name="Lin S.-Y."/>
            <person name="Hung M.-H."/>
            <person name="Young C.-C."/>
        </authorList>
    </citation>
    <scope>NUCLEOTIDE SEQUENCE [LARGE SCALE GENOMIC DNA]</scope>
    <source>
        <strain evidence="1 2">CC-MHH1044</strain>
    </source>
</reference>
<dbReference type="Proteomes" id="UP000310636">
    <property type="component" value="Unassembled WGS sequence"/>
</dbReference>
<dbReference type="RefSeq" id="WP_136367952.1">
    <property type="nucleotide sequence ID" value="NZ_SSOB01000001.1"/>
</dbReference>
<comment type="caution">
    <text evidence="1">The sequence shown here is derived from an EMBL/GenBank/DDBJ whole genome shotgun (WGS) entry which is preliminary data.</text>
</comment>
<dbReference type="AlphaFoldDB" id="A0A4S4CA43"/>
<organism evidence="1 2">
    <name type="scientific">Cohnella fermenti</name>
    <dbReference type="NCBI Taxonomy" id="2565925"/>
    <lineage>
        <taxon>Bacteria</taxon>
        <taxon>Bacillati</taxon>
        <taxon>Bacillota</taxon>
        <taxon>Bacilli</taxon>
        <taxon>Bacillales</taxon>
        <taxon>Paenibacillaceae</taxon>
        <taxon>Cohnella</taxon>
    </lineage>
</organism>
<evidence type="ECO:0000313" key="1">
    <source>
        <dbReference type="EMBL" id="THF84637.1"/>
    </source>
</evidence>
<dbReference type="Pfam" id="PF20583">
    <property type="entry name" value="DUF6786"/>
    <property type="match status" value="1"/>
</dbReference>
<keyword evidence="2" id="KW-1185">Reference proteome</keyword>
<accession>A0A4S4CA43</accession>